<accession>A0ABS1CFN9</accession>
<reference evidence="2 3" key="1">
    <citation type="journal article" date="2020" name="Microorganisms">
        <title>Osmotic Adaptation and Compatible Solute Biosynthesis of Phototrophic Bacteria as Revealed from Genome Analyses.</title>
        <authorList>
            <person name="Imhoff J.F."/>
            <person name="Rahn T."/>
            <person name="Kunzel S."/>
            <person name="Keller A."/>
            <person name="Neulinger S.C."/>
        </authorList>
    </citation>
    <scope>NUCLEOTIDE SEQUENCE [LARGE SCALE GENOMIC DNA]</scope>
    <source>
        <strain evidence="2 3">DSM 6210</strain>
    </source>
</reference>
<evidence type="ECO:0000313" key="2">
    <source>
        <dbReference type="EMBL" id="MBK1630725.1"/>
    </source>
</evidence>
<feature type="region of interest" description="Disordered" evidence="1">
    <location>
        <begin position="819"/>
        <end position="860"/>
    </location>
</feature>
<protein>
    <recommendedName>
        <fullName evidence="4">Tetratricopeptide repeat protein</fullName>
    </recommendedName>
</protein>
<feature type="region of interest" description="Disordered" evidence="1">
    <location>
        <begin position="1"/>
        <end position="27"/>
    </location>
</feature>
<dbReference type="Proteomes" id="UP000748752">
    <property type="component" value="Unassembled WGS sequence"/>
</dbReference>
<sequence length="860" mass="95117">MSKKQKRRKPRGGGQQHEQATPALERRAREALAAEHWRDAIAAYKDLVKREDRADWRQGLADAYAGRAGELTAKGMLKEALAIWENRAALGPKRAMAPEHAALLIRLGRPAAVVDLLTGGTADELPKAQREAIRAQLAARVLGGDVGLLEHLPVDEPVRRHAQAATAALAAYCEGDDAALQAALADIPFRSPYRDWVQILKALLRHVQAPAEAQSLLQRVDDDSAFAPMKRAATLSLMPETAFLDAAADAGPTLVRVACVLRGWPPARIALWEELARLENDPSPTALIRLLQRHRQVLGDDWVRRKSLSLAVHADSDDPEHWLYHVGGPEPDELESALLEAWTISPRDDAWDALDSWHRCAELLEQRWRTSKAPDPELALHIALLLRRGDAEGDILAPQVTPSGDPDDFDSIAAEQLEASLSWDPDDRATYLRLIGYYRRGRWLKNARRLLEQAQSRWPRDMALLEAAMDIALDAGSFKKAATLARQILAIDPINSAVRGRLVKAHLAHARKQVAKARTDLARKELATAHGWAGDEHTRERVALATSLLAVSDADAADTRTLREQIQAQLKQGAGLAMRLELAMAADGLGLSLGTLNRRLQLKKPTLRDRDDLVASLARLRAALDEDQEPSTETAQMLEGALPKAPWSALSRTELETACDTLKRSRLHKARQQAATTALKRWPGEPIFELHRFEAKYPRGFDFRAMKDLWTLEQALERAHDNGDTRTAMRIQEVLPGPGFGGAPPSLPPMPFPGAGNAADDMAVPEHVIDLMRILGIKKVLEILGAPPEVIRQVRDIERQLGEDAAHDMLVDLLDQGADLDPFGNWPAPDPEPPQRGRPRGRRRDDADDDDDMPEQLDLF</sequence>
<evidence type="ECO:0008006" key="4">
    <source>
        <dbReference type="Google" id="ProtNLM"/>
    </source>
</evidence>
<organism evidence="2 3">
    <name type="scientific">Thiohalocapsa halophila</name>
    <dbReference type="NCBI Taxonomy" id="69359"/>
    <lineage>
        <taxon>Bacteria</taxon>
        <taxon>Pseudomonadati</taxon>
        <taxon>Pseudomonadota</taxon>
        <taxon>Gammaproteobacteria</taxon>
        <taxon>Chromatiales</taxon>
        <taxon>Chromatiaceae</taxon>
        <taxon>Thiohalocapsa</taxon>
    </lineage>
</organism>
<gene>
    <name evidence="2" type="ORF">CKO31_08205</name>
</gene>
<evidence type="ECO:0000313" key="3">
    <source>
        <dbReference type="Proteomes" id="UP000748752"/>
    </source>
</evidence>
<comment type="caution">
    <text evidence="2">The sequence shown here is derived from an EMBL/GenBank/DDBJ whole genome shotgun (WGS) entry which is preliminary data.</text>
</comment>
<dbReference type="SUPFAM" id="SSF48452">
    <property type="entry name" value="TPR-like"/>
    <property type="match status" value="1"/>
</dbReference>
<proteinExistence type="predicted"/>
<dbReference type="Gene3D" id="1.25.40.10">
    <property type="entry name" value="Tetratricopeptide repeat domain"/>
    <property type="match status" value="1"/>
</dbReference>
<feature type="compositionally biased region" description="Basic residues" evidence="1">
    <location>
        <begin position="1"/>
        <end position="11"/>
    </location>
</feature>
<keyword evidence="3" id="KW-1185">Reference proteome</keyword>
<name>A0ABS1CFN9_9GAMM</name>
<feature type="compositionally biased region" description="Acidic residues" evidence="1">
    <location>
        <begin position="847"/>
        <end position="860"/>
    </location>
</feature>
<dbReference type="EMBL" id="NRRV01000015">
    <property type="protein sequence ID" value="MBK1630725.1"/>
    <property type="molecule type" value="Genomic_DNA"/>
</dbReference>
<evidence type="ECO:0000256" key="1">
    <source>
        <dbReference type="SAM" id="MobiDB-lite"/>
    </source>
</evidence>
<dbReference type="InterPro" id="IPR011990">
    <property type="entry name" value="TPR-like_helical_dom_sf"/>
</dbReference>
<dbReference type="RefSeq" id="WP_200235878.1">
    <property type="nucleotide sequence ID" value="NZ_NRRV01000015.1"/>
</dbReference>